<proteinExistence type="predicted"/>
<gene>
    <name evidence="1" type="ORF">ACFFGX_14670</name>
</gene>
<protein>
    <submittedName>
        <fullName evidence="1">Uncharacterized protein</fullName>
    </submittedName>
</protein>
<evidence type="ECO:0000313" key="1">
    <source>
        <dbReference type="EMBL" id="MFC0710737.1"/>
    </source>
</evidence>
<accession>A0ABV6SMH4</accession>
<dbReference type="EMBL" id="JBHLSS010000094">
    <property type="protein sequence ID" value="MFC0710737.1"/>
    <property type="molecule type" value="Genomic_DNA"/>
</dbReference>
<dbReference type="RefSeq" id="WP_376947122.1">
    <property type="nucleotide sequence ID" value="NZ_CP171449.1"/>
</dbReference>
<evidence type="ECO:0000313" key="2">
    <source>
        <dbReference type="Proteomes" id="UP001589891"/>
    </source>
</evidence>
<dbReference type="Proteomes" id="UP001589891">
    <property type="component" value="Unassembled WGS sequence"/>
</dbReference>
<keyword evidence="2" id="KW-1185">Reference proteome</keyword>
<comment type="caution">
    <text evidence="1">The sequence shown here is derived from an EMBL/GenBank/DDBJ whole genome shotgun (WGS) entry which is preliminary data.</text>
</comment>
<organism evidence="1 2">
    <name type="scientific">Azorhizophilus paspali</name>
    <name type="common">Azotobacter paspali</name>
    <dbReference type="NCBI Taxonomy" id="69963"/>
    <lineage>
        <taxon>Bacteria</taxon>
        <taxon>Pseudomonadati</taxon>
        <taxon>Pseudomonadota</taxon>
        <taxon>Gammaproteobacteria</taxon>
        <taxon>Pseudomonadales</taxon>
        <taxon>Pseudomonadaceae</taxon>
        <taxon>Azorhizophilus</taxon>
    </lineage>
</organism>
<name>A0ABV6SMH4_AZOPA</name>
<reference evidence="1 2" key="1">
    <citation type="submission" date="2024-09" db="EMBL/GenBank/DDBJ databases">
        <authorList>
            <person name="Sun Q."/>
            <person name="Mori K."/>
        </authorList>
    </citation>
    <scope>NUCLEOTIDE SEQUENCE [LARGE SCALE GENOMIC DNA]</scope>
    <source>
        <strain evidence="1 2">NCAIM B.01794</strain>
    </source>
</reference>
<sequence>MAEPWPDGLCPQQMSWGCVYNSRAFTSTLSNAQQIVSYPGAYWTCSMSFSALTRTQERLLTSLIGRLQGMAGTIQVPATTRQRADNIGAPVLAAAASTNAYSLSVSGLTANGIVFRAGDYITLEGVMFEVVADATAMGGAAVVTVNKRVRAGIPAGTAIEYQVPWCEMRLTGDVFSVDLQPLTCSATIELREAF</sequence>